<accession>A0A427YAD5</accession>
<organism evidence="6 7">
    <name type="scientific">Apiotrichum porosum</name>
    <dbReference type="NCBI Taxonomy" id="105984"/>
    <lineage>
        <taxon>Eukaryota</taxon>
        <taxon>Fungi</taxon>
        <taxon>Dikarya</taxon>
        <taxon>Basidiomycota</taxon>
        <taxon>Agaricomycotina</taxon>
        <taxon>Tremellomycetes</taxon>
        <taxon>Trichosporonales</taxon>
        <taxon>Trichosporonaceae</taxon>
        <taxon>Apiotrichum</taxon>
    </lineage>
</organism>
<feature type="compositionally biased region" description="Polar residues" evidence="4">
    <location>
        <begin position="597"/>
        <end position="608"/>
    </location>
</feature>
<dbReference type="Pfam" id="PF00072">
    <property type="entry name" value="Response_reg"/>
    <property type="match status" value="1"/>
</dbReference>
<comment type="caution">
    <text evidence="6">The sequence shown here is derived from an EMBL/GenBank/DDBJ whole genome shotgun (WGS) entry which is preliminary data.</text>
</comment>
<feature type="region of interest" description="Disordered" evidence="4">
    <location>
        <begin position="554"/>
        <end position="675"/>
    </location>
</feature>
<dbReference type="Gene3D" id="3.40.50.2300">
    <property type="match status" value="1"/>
</dbReference>
<dbReference type="PANTHER" id="PTHR45339">
    <property type="entry name" value="HYBRID SIGNAL TRANSDUCTION HISTIDINE KINASE J"/>
    <property type="match status" value="1"/>
</dbReference>
<dbReference type="STRING" id="105984.A0A427YAD5"/>
<dbReference type="RefSeq" id="XP_028480281.1">
    <property type="nucleotide sequence ID" value="XM_028616424.1"/>
</dbReference>
<dbReference type="CDD" id="cd17546">
    <property type="entry name" value="REC_hyHK_CKI1_RcsC-like"/>
    <property type="match status" value="1"/>
</dbReference>
<keyword evidence="2" id="KW-0902">Two-component regulatory system</keyword>
<feature type="compositionally biased region" description="Polar residues" evidence="4">
    <location>
        <begin position="453"/>
        <end position="468"/>
    </location>
</feature>
<dbReference type="PANTHER" id="PTHR45339:SF1">
    <property type="entry name" value="HYBRID SIGNAL TRANSDUCTION HISTIDINE KINASE J"/>
    <property type="match status" value="1"/>
</dbReference>
<dbReference type="InterPro" id="IPR011006">
    <property type="entry name" value="CheY-like_superfamily"/>
</dbReference>
<dbReference type="GO" id="GO:0000156">
    <property type="term" value="F:phosphorelay response regulator activity"/>
    <property type="evidence" value="ECO:0007669"/>
    <property type="project" value="UniProtKB-ARBA"/>
</dbReference>
<proteinExistence type="predicted"/>
<protein>
    <submittedName>
        <fullName evidence="6">Ssk1 response regulator receiver</fullName>
    </submittedName>
</protein>
<keyword evidence="1 3" id="KW-0597">Phosphoprotein</keyword>
<feature type="region of interest" description="Disordered" evidence="4">
    <location>
        <begin position="895"/>
        <end position="953"/>
    </location>
</feature>
<evidence type="ECO:0000256" key="2">
    <source>
        <dbReference type="ARBA" id="ARBA00023012"/>
    </source>
</evidence>
<feature type="region of interest" description="Disordered" evidence="4">
    <location>
        <begin position="453"/>
        <end position="472"/>
    </location>
</feature>
<feature type="compositionally biased region" description="Polar residues" evidence="4">
    <location>
        <begin position="567"/>
        <end position="588"/>
    </location>
</feature>
<dbReference type="FunFam" id="3.40.50.2300:FF:000146">
    <property type="entry name" value="Putative two-component response regulator SSK1p"/>
    <property type="match status" value="1"/>
</dbReference>
<dbReference type="PROSITE" id="PS50110">
    <property type="entry name" value="RESPONSE_REGULATORY"/>
    <property type="match status" value="1"/>
</dbReference>
<evidence type="ECO:0000256" key="3">
    <source>
        <dbReference type="PROSITE-ProRule" id="PRU00169"/>
    </source>
</evidence>
<dbReference type="OrthoDB" id="21225at2759"/>
<dbReference type="InterPro" id="IPR001789">
    <property type="entry name" value="Sig_transdc_resp-reg_receiver"/>
</dbReference>
<feature type="domain" description="Response regulatory" evidence="5">
    <location>
        <begin position="705"/>
        <end position="848"/>
    </location>
</feature>
<name>A0A427YAD5_9TREE</name>
<dbReference type="AlphaFoldDB" id="A0A427YAD5"/>
<evidence type="ECO:0000313" key="7">
    <source>
        <dbReference type="Proteomes" id="UP000279236"/>
    </source>
</evidence>
<feature type="compositionally biased region" description="Low complexity" evidence="4">
    <location>
        <begin position="609"/>
        <end position="626"/>
    </location>
</feature>
<dbReference type="Proteomes" id="UP000279236">
    <property type="component" value="Unassembled WGS sequence"/>
</dbReference>
<dbReference type="SUPFAM" id="SSF52172">
    <property type="entry name" value="CheY-like"/>
    <property type="match status" value="1"/>
</dbReference>
<evidence type="ECO:0000256" key="4">
    <source>
        <dbReference type="SAM" id="MobiDB-lite"/>
    </source>
</evidence>
<evidence type="ECO:0000313" key="6">
    <source>
        <dbReference type="EMBL" id="RSH88073.1"/>
    </source>
</evidence>
<dbReference type="EMBL" id="RSCE01000001">
    <property type="protein sequence ID" value="RSH88073.1"/>
    <property type="molecule type" value="Genomic_DNA"/>
</dbReference>
<dbReference type="GeneID" id="39585143"/>
<feature type="compositionally biased region" description="Low complexity" evidence="4">
    <location>
        <begin position="899"/>
        <end position="928"/>
    </location>
</feature>
<reference evidence="6 7" key="1">
    <citation type="submission" date="2018-11" db="EMBL/GenBank/DDBJ databases">
        <title>Genome sequence of Apiotrichum porosum DSM 27194.</title>
        <authorList>
            <person name="Aliyu H."/>
            <person name="Gorte O."/>
            <person name="Ochsenreither K."/>
        </authorList>
    </citation>
    <scope>NUCLEOTIDE SEQUENCE [LARGE SCALE GENOMIC DNA]</scope>
    <source>
        <strain evidence="6 7">DSM 27194</strain>
    </source>
</reference>
<feature type="modified residue" description="4-aspartylphosphate" evidence="3">
    <location>
        <position position="754"/>
    </location>
</feature>
<evidence type="ECO:0000256" key="1">
    <source>
        <dbReference type="ARBA" id="ARBA00022553"/>
    </source>
</evidence>
<keyword evidence="7" id="KW-1185">Reference proteome</keyword>
<gene>
    <name evidence="6" type="primary">SSK1</name>
    <name evidence="6" type="ORF">EHS24_000600</name>
</gene>
<sequence>MPTTTVSALLTSIRGLNYLSANLVPLCEGQIGAVRVVDDFDIGELLQNVADQLSGEAAQAEVELVLFHSDVGMKHISMTGDREGIGYVLSHVIRQILAVASKGDTIELGLQVIPQSPSMLRRVSVPNVDLEGNLVHGASPRPSSPGYASSTSSASADGPLLCVFEIVHNVAQVFDTSNAVTPKAELNPFTRLVEEKEAATPKLETQLCYRLLRQVNAWLKTDTIPSSPTGFGLPRHAYELSVVLPRASVGEQTPLSPEQEEARQPFAGMLLPQEPTLSGLAEFAETLRGCKTNLHASHTSIFARHLTSYLTAWGLDVSHIPVDSNVHTIEVPAAAKFVIIDEDITVLRHELLRLKPDTPPATVRQRSMKRPGLFRSAKSTASVRQSPATVIIHFTSLDKYHQVRDVVSVMGASSAAEVMVVPKPVGPRRLLTTLFTAVRQPFVDPIFSPIATSPRSPQIASGNRTPTGVPQEGFFDSVDMLHADPTPQKARSPLSEVPPSVISPPLRPAEVVIRKASTPAEVVSTSASEYFARSTTGKSVSGASGVIMQSPDGRPFGMFFEPPASGRSLSFSQRSESAHSKQAATSRRTSTEHDILTASTSPSDSLQGSRRTSAISTTSTASATTDDSARAAETEAAMALPSPLSARRKTLPTHPDAKPIVAQGRERSSTVTRRVGSDKQLPNIAENPVLARPPKTPDVVMPPINVLIVEDNPINQNILSMFFRRKKIKYQTAKDGVEAVEKWRTGGFHLILMDIQLPVMDGIEATKEIRKLEKNNNIGVFPSTPLGDHQRPIEVVASSPFRSAVIIVALTASSLQTDRVAALAAGCNDFLTKPVSLKWLEKKTVEWGCMQALIDFDGWRRWKGSDHAETKRGFQTGPQAAARNVASRLRIERSKGRPAPSLLSSAASSSSTTASTNTISTPAAIPSPALLPPPIGNSLVSSEEKPLPALPSE</sequence>
<evidence type="ECO:0000259" key="5">
    <source>
        <dbReference type="PROSITE" id="PS50110"/>
    </source>
</evidence>
<dbReference type="SMART" id="SM00448">
    <property type="entry name" value="REC"/>
    <property type="match status" value="1"/>
</dbReference>